<dbReference type="Pfam" id="PF24125">
    <property type="entry name" value="Cds6_C"/>
    <property type="match status" value="1"/>
</dbReference>
<dbReference type="PANTHER" id="PTHR36699:SF1">
    <property type="entry name" value="L,D-TRANSPEPTIDASE YAFK-RELATED"/>
    <property type="match status" value="1"/>
</dbReference>
<dbReference type="UniPathway" id="UPA00219"/>
<reference evidence="10 11" key="1">
    <citation type="journal article" date="2014" name="Int. J. Syst. Evol. Microbiol.">
        <title>Solimonas terrae sp. nov., isolated from soil.</title>
        <authorList>
            <person name="Kim S.J."/>
            <person name="Moon J.Y."/>
            <person name="Weon H.Y."/>
            <person name="Ahn J.H."/>
            <person name="Chen W.M."/>
            <person name="Kwon S.W."/>
        </authorList>
    </citation>
    <scope>NUCLEOTIDE SEQUENCE [LARGE SCALE GENOMIC DNA]</scope>
    <source>
        <strain evidence="10 11">KIS83-12</strain>
    </source>
</reference>
<dbReference type="EMBL" id="JAAMOW010000009">
    <property type="protein sequence ID" value="NGY06403.1"/>
    <property type="molecule type" value="Genomic_DNA"/>
</dbReference>
<dbReference type="AlphaFoldDB" id="A0A6M2BW84"/>
<comment type="pathway">
    <text evidence="1 7">Cell wall biogenesis; peptidoglycan biosynthesis.</text>
</comment>
<dbReference type="InterPro" id="IPR032710">
    <property type="entry name" value="NTF2-like_dom_sf"/>
</dbReference>
<evidence type="ECO:0000313" key="10">
    <source>
        <dbReference type="EMBL" id="NGY06403.1"/>
    </source>
</evidence>
<evidence type="ECO:0000259" key="9">
    <source>
        <dbReference type="PROSITE" id="PS52029"/>
    </source>
</evidence>
<gene>
    <name evidence="10" type="ORF">G7Y85_16645</name>
</gene>
<name>A0A6M2BW84_9GAMM</name>
<dbReference type="SUPFAM" id="SSF141523">
    <property type="entry name" value="L,D-transpeptidase catalytic domain-like"/>
    <property type="match status" value="1"/>
</dbReference>
<evidence type="ECO:0000256" key="5">
    <source>
        <dbReference type="ARBA" id="ARBA00022984"/>
    </source>
</evidence>
<dbReference type="GO" id="GO:0071555">
    <property type="term" value="P:cell wall organization"/>
    <property type="evidence" value="ECO:0007669"/>
    <property type="project" value="UniProtKB-UniRule"/>
</dbReference>
<evidence type="ECO:0000313" key="11">
    <source>
        <dbReference type="Proteomes" id="UP000472676"/>
    </source>
</evidence>
<keyword evidence="11" id="KW-1185">Reference proteome</keyword>
<protein>
    <submittedName>
        <fullName evidence="10">L,D-transpeptidase family protein</fullName>
    </submittedName>
</protein>
<dbReference type="PROSITE" id="PS52029">
    <property type="entry name" value="LD_TPASE"/>
    <property type="match status" value="1"/>
</dbReference>
<proteinExistence type="inferred from homology"/>
<comment type="caution">
    <text evidence="10">The sequence shown here is derived from an EMBL/GenBank/DDBJ whole genome shotgun (WGS) entry which is preliminary data.</text>
</comment>
<dbReference type="SUPFAM" id="SSF54427">
    <property type="entry name" value="NTF2-like"/>
    <property type="match status" value="1"/>
</dbReference>
<evidence type="ECO:0000256" key="1">
    <source>
        <dbReference type="ARBA" id="ARBA00004752"/>
    </source>
</evidence>
<comment type="similarity">
    <text evidence="2">Belongs to the YkuD family.</text>
</comment>
<feature type="chain" id="PRO_5026931679" evidence="8">
    <location>
        <begin position="26"/>
        <end position="383"/>
    </location>
</feature>
<keyword evidence="5 7" id="KW-0573">Peptidoglycan synthesis</keyword>
<dbReference type="InterPro" id="IPR038063">
    <property type="entry name" value="Transpep_catalytic_dom"/>
</dbReference>
<keyword evidence="4 7" id="KW-0133">Cell shape</keyword>
<evidence type="ECO:0000256" key="3">
    <source>
        <dbReference type="ARBA" id="ARBA00022679"/>
    </source>
</evidence>
<evidence type="ECO:0000256" key="4">
    <source>
        <dbReference type="ARBA" id="ARBA00022960"/>
    </source>
</evidence>
<feature type="domain" description="L,D-TPase catalytic" evidence="9">
    <location>
        <begin position="120"/>
        <end position="255"/>
    </location>
</feature>
<dbReference type="Gene3D" id="2.40.440.10">
    <property type="entry name" value="L,D-transpeptidase catalytic domain-like"/>
    <property type="match status" value="1"/>
</dbReference>
<dbReference type="InterPro" id="IPR005490">
    <property type="entry name" value="LD_TPept_cat_dom"/>
</dbReference>
<dbReference type="GO" id="GO:0016740">
    <property type="term" value="F:transferase activity"/>
    <property type="evidence" value="ECO:0007669"/>
    <property type="project" value="UniProtKB-KW"/>
</dbReference>
<dbReference type="Pfam" id="PF03734">
    <property type="entry name" value="YkuD"/>
    <property type="match status" value="1"/>
</dbReference>
<feature type="active site" description="Nucleophile" evidence="7">
    <location>
        <position position="230"/>
    </location>
</feature>
<dbReference type="PANTHER" id="PTHR36699">
    <property type="entry name" value="LD-TRANSPEPTIDASE"/>
    <property type="match status" value="1"/>
</dbReference>
<evidence type="ECO:0000256" key="7">
    <source>
        <dbReference type="PROSITE-ProRule" id="PRU01373"/>
    </source>
</evidence>
<keyword evidence="3" id="KW-0808">Transferase</keyword>
<feature type="signal peptide" evidence="8">
    <location>
        <begin position="1"/>
        <end position="25"/>
    </location>
</feature>
<dbReference type="GO" id="GO:0004180">
    <property type="term" value="F:carboxypeptidase activity"/>
    <property type="evidence" value="ECO:0007669"/>
    <property type="project" value="UniProtKB-ARBA"/>
</dbReference>
<evidence type="ECO:0000256" key="6">
    <source>
        <dbReference type="ARBA" id="ARBA00023316"/>
    </source>
</evidence>
<sequence>MSTISSTRLAQLAAALLVISTSAFASSPEQQFGAVADLLSAGKADDALHSLAALNAQAPDFRLGQQFYGELKTRLAVDAPQPQLQALAEEARLRLASERAVPKAGTMPDSVLRLATSFKHLIVVDLPRARLYVLGNDGGQLKLISHHYAAMGKNGWGKQSAGDNRTPVGIYHVTGWIDGSKLPAFYGAGAFPLNYPNLWDQFKRRTGYGIWLHGVPIGTDTRPPLSSEGCVTMANADLLALKPYIELGQTPVLLSDALSWQEPEQMRKDRDAFMARVERWRTAWSSKNTAAYLDFYGPEFTTEGMNRKAFVDHKERVNAQKKFIDVQLSDISLYRYPGSDDQLMLAEFTQHYRSDNYKLDSRKQQFWKRDDKGEWKIFREESR</sequence>
<organism evidence="10 11">
    <name type="scientific">Solimonas terrae</name>
    <dbReference type="NCBI Taxonomy" id="1396819"/>
    <lineage>
        <taxon>Bacteria</taxon>
        <taxon>Pseudomonadati</taxon>
        <taxon>Pseudomonadota</taxon>
        <taxon>Gammaproteobacteria</taxon>
        <taxon>Nevskiales</taxon>
        <taxon>Nevskiaceae</taxon>
        <taxon>Solimonas</taxon>
    </lineage>
</organism>
<dbReference type="GO" id="GO:0008360">
    <property type="term" value="P:regulation of cell shape"/>
    <property type="evidence" value="ECO:0007669"/>
    <property type="project" value="UniProtKB-UniRule"/>
</dbReference>
<dbReference type="RefSeq" id="WP_166259932.1">
    <property type="nucleotide sequence ID" value="NZ_JAAMOW010000009.1"/>
</dbReference>
<keyword evidence="8" id="KW-0732">Signal</keyword>
<dbReference type="InterPro" id="IPR056203">
    <property type="entry name" value="Cds6_C"/>
</dbReference>
<feature type="active site" description="Proton donor/acceptor" evidence="7">
    <location>
        <position position="213"/>
    </location>
</feature>
<accession>A0A6M2BW84</accession>
<evidence type="ECO:0000256" key="2">
    <source>
        <dbReference type="ARBA" id="ARBA00005992"/>
    </source>
</evidence>
<evidence type="ECO:0000256" key="8">
    <source>
        <dbReference type="SAM" id="SignalP"/>
    </source>
</evidence>
<keyword evidence="6 7" id="KW-0961">Cell wall biogenesis/degradation</keyword>
<dbReference type="CDD" id="cd16913">
    <property type="entry name" value="YkuD_like"/>
    <property type="match status" value="1"/>
</dbReference>
<dbReference type="GO" id="GO:0009252">
    <property type="term" value="P:peptidoglycan biosynthetic process"/>
    <property type="evidence" value="ECO:0007669"/>
    <property type="project" value="UniProtKB-UniPathway"/>
</dbReference>
<dbReference type="Proteomes" id="UP000472676">
    <property type="component" value="Unassembled WGS sequence"/>
</dbReference>